<accession>A0A5R9L5L4</accession>
<evidence type="ECO:0000259" key="1">
    <source>
        <dbReference type="Pfam" id="PF18962"/>
    </source>
</evidence>
<proteinExistence type="predicted"/>
<comment type="caution">
    <text evidence="2">The sequence shown here is derived from an EMBL/GenBank/DDBJ whole genome shotgun (WGS) entry which is preliminary data.</text>
</comment>
<evidence type="ECO:0000313" key="2">
    <source>
        <dbReference type="EMBL" id="TLV03545.1"/>
    </source>
</evidence>
<dbReference type="OrthoDB" id="863479at2"/>
<organism evidence="2 3">
    <name type="scientific">Dyadobacter luticola</name>
    <dbReference type="NCBI Taxonomy" id="1979387"/>
    <lineage>
        <taxon>Bacteria</taxon>
        <taxon>Pseudomonadati</taxon>
        <taxon>Bacteroidota</taxon>
        <taxon>Cytophagia</taxon>
        <taxon>Cytophagales</taxon>
        <taxon>Spirosomataceae</taxon>
        <taxon>Dyadobacter</taxon>
    </lineage>
</organism>
<dbReference type="Proteomes" id="UP000306402">
    <property type="component" value="Unassembled WGS sequence"/>
</dbReference>
<evidence type="ECO:0000313" key="3">
    <source>
        <dbReference type="Proteomes" id="UP000306402"/>
    </source>
</evidence>
<dbReference type="NCBIfam" id="TIGR04183">
    <property type="entry name" value="Por_Secre_tail"/>
    <property type="match status" value="1"/>
</dbReference>
<dbReference type="Gene3D" id="2.60.40.10">
    <property type="entry name" value="Immunoglobulins"/>
    <property type="match status" value="1"/>
</dbReference>
<dbReference type="InterPro" id="IPR013783">
    <property type="entry name" value="Ig-like_fold"/>
</dbReference>
<name>A0A5R9L5L4_9BACT</name>
<keyword evidence="3" id="KW-1185">Reference proteome</keyword>
<gene>
    <name evidence="2" type="ORF">FEN17_08060</name>
</gene>
<feature type="domain" description="Secretion system C-terminal sorting" evidence="1">
    <location>
        <begin position="346"/>
        <end position="410"/>
    </location>
</feature>
<protein>
    <submittedName>
        <fullName evidence="2">T9SS type A sorting domain-containing protein</fullName>
    </submittedName>
</protein>
<dbReference type="InterPro" id="IPR026444">
    <property type="entry name" value="Secre_tail"/>
</dbReference>
<dbReference type="EMBL" id="VCEJ01000002">
    <property type="protein sequence ID" value="TLV03545.1"/>
    <property type="molecule type" value="Genomic_DNA"/>
</dbReference>
<reference evidence="2 3" key="1">
    <citation type="submission" date="2019-05" db="EMBL/GenBank/DDBJ databases">
        <authorList>
            <person name="Qu J.-H."/>
        </authorList>
    </citation>
    <scope>NUCLEOTIDE SEQUENCE [LARGE SCALE GENOMIC DNA]</scope>
    <source>
        <strain evidence="2 3">T17</strain>
    </source>
</reference>
<sequence>MYYFAKIDVLELFNNMNKIITIIFLLLNTSQWAVSQRTAVINTKRDFPIGIVSFGASVLTGVMGGENFVDGYIKKSGNDTFVFPVGDDGALRPFAAQGNETTGAYFGVDPTIAVTSNPMGGNFGVLPLGGPFNAASINQDVKKVSTKEYWDINGGSPTRITLSWNSNSNISAITDGKGLKQLTIVGWNGSKWVKIASKYDQNSILGGASDLTSGSITTDAAFIPDAYQVYTLGAATDGALPVTLVSFNALIIEKSVSLDWVTSSEVNSSHFEVERSADAKSWFTFGTVISKSFADDSSSSQLQYAFMDETPLAGTSYYRLKMVDKDETFAYSKIRTVTFSGENVVVYPNPVSGRLFMRGFDEQNLLEARLLNVSGQSVICPGSTFREGFDVSKMPSGAYILNLTLTTGQSRSFKVLVKN</sequence>
<dbReference type="AlphaFoldDB" id="A0A5R9L5L4"/>
<dbReference type="Pfam" id="PF18962">
    <property type="entry name" value="Por_Secre_tail"/>
    <property type="match status" value="1"/>
</dbReference>